<evidence type="ECO:0000313" key="2">
    <source>
        <dbReference type="EMBL" id="SPF46196.1"/>
    </source>
</evidence>
<protein>
    <submittedName>
        <fullName evidence="2">Tetratricopeptide repeat protein</fullName>
    </submittedName>
</protein>
<feature type="repeat" description="TPR" evidence="1">
    <location>
        <begin position="220"/>
        <end position="253"/>
    </location>
</feature>
<proteinExistence type="predicted"/>
<dbReference type="PROSITE" id="PS50005">
    <property type="entry name" value="TPR"/>
    <property type="match status" value="1"/>
</dbReference>
<name>A0A2U3L2Q8_9BACT</name>
<accession>A0A2U3L2Q8</accession>
<dbReference type="Gene3D" id="1.25.40.10">
    <property type="entry name" value="Tetratricopeptide repeat domain"/>
    <property type="match status" value="2"/>
</dbReference>
<dbReference type="InterPro" id="IPR019734">
    <property type="entry name" value="TPR_rpt"/>
</dbReference>
<keyword evidence="1" id="KW-0802">TPR repeat</keyword>
<organism evidence="2 3">
    <name type="scientific">Candidatus Sulfotelmatobacter kueseliae</name>
    <dbReference type="NCBI Taxonomy" id="2042962"/>
    <lineage>
        <taxon>Bacteria</taxon>
        <taxon>Pseudomonadati</taxon>
        <taxon>Acidobacteriota</taxon>
        <taxon>Terriglobia</taxon>
        <taxon>Terriglobales</taxon>
        <taxon>Candidatus Korobacteraceae</taxon>
        <taxon>Candidatus Sulfotelmatobacter</taxon>
    </lineage>
</organism>
<sequence length="494" mass="55188">MHRSIRAVCTFILIACAVVCLGVGLSVPLYAHHIQKGATTALPVTTSSAKARALYEKGMVDYENLYLERSNDDWRAAVKEDPNLALAWAWIAFNGSNPEEVSGARAKANELAPKTSPGEQLMVAWIVKVQEGDFIGGIESMNDMLEMYPRDKHLLYLAGNWLMGENGNDQAQRFFEKALAIDKNFPAALNDLAYAYARNRQFAEAFAAMDRYVAVLPKEPNPQDSYGELKRMAGDFDGALQHYRAALRLDPDFVTSQVGLGDTYALMGNQEQARIEYDKAIRFAHNEADRLSYSMQKAMTYVRDGNYVEADREYEEIAATAHAKERGLQEAKAYRQLAEYQADDNVALKDLKLAEDALHHQATISALDRDEEMSRILRNRVVRAARAGNQTLAAQSLAQLQAMADGSRNRVIQSSCQGAAGELLMQQKKYEEAIAHLEEDEGNPFTMELLVQAYYHTLDTEKLHEVEAKLRGTNVPTMEQALVVPAMRAKRPNL</sequence>
<reference evidence="3" key="1">
    <citation type="submission" date="2018-02" db="EMBL/GenBank/DDBJ databases">
        <authorList>
            <person name="Hausmann B."/>
        </authorList>
    </citation>
    <scope>NUCLEOTIDE SEQUENCE [LARGE SCALE GENOMIC DNA]</scope>
    <source>
        <strain evidence="3">Peat soil MAG SbA1</strain>
    </source>
</reference>
<dbReference type="SMART" id="SM00028">
    <property type="entry name" value="TPR"/>
    <property type="match status" value="5"/>
</dbReference>
<dbReference type="InterPro" id="IPR011990">
    <property type="entry name" value="TPR-like_helical_dom_sf"/>
</dbReference>
<evidence type="ECO:0000313" key="3">
    <source>
        <dbReference type="Proteomes" id="UP000238701"/>
    </source>
</evidence>
<dbReference type="AlphaFoldDB" id="A0A2U3L2Q8"/>
<dbReference type="OrthoDB" id="114102at2"/>
<dbReference type="Pfam" id="PF14559">
    <property type="entry name" value="TPR_19"/>
    <property type="match status" value="1"/>
</dbReference>
<gene>
    <name evidence="2" type="ORF">SBA1_640004</name>
</gene>
<dbReference type="Proteomes" id="UP000238701">
    <property type="component" value="Unassembled WGS sequence"/>
</dbReference>
<dbReference type="SUPFAM" id="SSF48452">
    <property type="entry name" value="TPR-like"/>
    <property type="match status" value="2"/>
</dbReference>
<dbReference type="PANTHER" id="PTHR12558:SF33">
    <property type="entry name" value="BLL7664 PROTEIN"/>
    <property type="match status" value="1"/>
</dbReference>
<dbReference type="EMBL" id="OMOD01000160">
    <property type="protein sequence ID" value="SPF46196.1"/>
    <property type="molecule type" value="Genomic_DNA"/>
</dbReference>
<dbReference type="Pfam" id="PF13414">
    <property type="entry name" value="TPR_11"/>
    <property type="match status" value="1"/>
</dbReference>
<evidence type="ECO:0000256" key="1">
    <source>
        <dbReference type="PROSITE-ProRule" id="PRU00339"/>
    </source>
</evidence>
<dbReference type="PANTHER" id="PTHR12558">
    <property type="entry name" value="CELL DIVISION CYCLE 16,23,27"/>
    <property type="match status" value="1"/>
</dbReference>